<evidence type="ECO:0000256" key="4">
    <source>
        <dbReference type="ARBA" id="ARBA00022722"/>
    </source>
</evidence>
<evidence type="ECO:0000259" key="9">
    <source>
        <dbReference type="Pfam" id="PF12320"/>
    </source>
</evidence>
<evidence type="ECO:0000259" key="8">
    <source>
        <dbReference type="Pfam" id="PF00149"/>
    </source>
</evidence>
<dbReference type="SUPFAM" id="SSF56300">
    <property type="entry name" value="Metallo-dependent phosphatases"/>
    <property type="match status" value="1"/>
</dbReference>
<keyword evidence="7" id="KW-0255">Endonuclease</keyword>
<name>A0A1W2BSY3_9HYPH</name>
<dbReference type="GO" id="GO:0006260">
    <property type="term" value="P:DNA replication"/>
    <property type="evidence" value="ECO:0007669"/>
    <property type="project" value="UniProtKB-KW"/>
</dbReference>
<organism evidence="10 11">
    <name type="scientific">Fulvimarina manganoxydans</name>
    <dbReference type="NCBI Taxonomy" id="937218"/>
    <lineage>
        <taxon>Bacteria</taxon>
        <taxon>Pseudomonadati</taxon>
        <taxon>Pseudomonadota</taxon>
        <taxon>Alphaproteobacteria</taxon>
        <taxon>Hyphomicrobiales</taxon>
        <taxon>Aurantimonadaceae</taxon>
        <taxon>Fulvimarina</taxon>
    </lineage>
</organism>
<reference evidence="10 11" key="1">
    <citation type="submission" date="2017-04" db="EMBL/GenBank/DDBJ databases">
        <authorList>
            <person name="Afonso C.L."/>
            <person name="Miller P.J."/>
            <person name="Scott M.A."/>
            <person name="Spackman E."/>
            <person name="Goraichik I."/>
            <person name="Dimitrov K.M."/>
            <person name="Suarez D.L."/>
            <person name="Swayne D.E."/>
        </authorList>
    </citation>
    <scope>NUCLEOTIDE SEQUENCE [LARGE SCALE GENOMIC DNA]</scope>
    <source>
        <strain evidence="10 11">CGMCC 1.10972</strain>
    </source>
</reference>
<dbReference type="GO" id="GO:0006310">
    <property type="term" value="P:DNA recombination"/>
    <property type="evidence" value="ECO:0007669"/>
    <property type="project" value="UniProtKB-KW"/>
</dbReference>
<evidence type="ECO:0000313" key="11">
    <source>
        <dbReference type="Proteomes" id="UP000192656"/>
    </source>
</evidence>
<dbReference type="InterPro" id="IPR026843">
    <property type="entry name" value="SbcD_C"/>
</dbReference>
<evidence type="ECO:0000256" key="5">
    <source>
        <dbReference type="ARBA" id="ARBA00022801"/>
    </source>
</evidence>
<protein>
    <recommendedName>
        <fullName evidence="3 7">Nuclease SbcCD subunit D</fullName>
    </recommendedName>
</protein>
<evidence type="ECO:0000256" key="3">
    <source>
        <dbReference type="ARBA" id="ARBA00013365"/>
    </source>
</evidence>
<evidence type="ECO:0000313" key="10">
    <source>
        <dbReference type="EMBL" id="SMC76097.1"/>
    </source>
</evidence>
<dbReference type="InterPro" id="IPR041796">
    <property type="entry name" value="Mre11_N"/>
</dbReference>
<dbReference type="InterPro" id="IPR050535">
    <property type="entry name" value="DNA_Repair-Maintenance_Comp"/>
</dbReference>
<dbReference type="RefSeq" id="WP_084409945.1">
    <property type="nucleotide sequence ID" value="NZ_FWXR01000007.1"/>
</dbReference>
<dbReference type="InterPro" id="IPR029052">
    <property type="entry name" value="Metallo-depent_PP-like"/>
</dbReference>
<dbReference type="PANTHER" id="PTHR30337">
    <property type="entry name" value="COMPONENT OF ATP-DEPENDENT DSDNA EXONUCLEASE"/>
    <property type="match status" value="1"/>
</dbReference>
<gene>
    <name evidence="7" type="primary">sbcD</name>
    <name evidence="10" type="ORF">SAMN06297251_107130</name>
</gene>
<keyword evidence="11" id="KW-1185">Reference proteome</keyword>
<dbReference type="Proteomes" id="UP000192656">
    <property type="component" value="Unassembled WGS sequence"/>
</dbReference>
<dbReference type="EMBL" id="FWXR01000007">
    <property type="protein sequence ID" value="SMC76097.1"/>
    <property type="molecule type" value="Genomic_DNA"/>
</dbReference>
<dbReference type="AlphaFoldDB" id="A0A1W2BSY3"/>
<keyword evidence="6 7" id="KW-0269">Exonuclease</keyword>
<feature type="domain" description="Nuclease SbcCD subunit D C-terminal" evidence="9">
    <location>
        <begin position="270"/>
        <end position="350"/>
    </location>
</feature>
<comment type="similarity">
    <text evidence="1 7">Belongs to the SbcD family.</text>
</comment>
<comment type="subunit">
    <text evidence="2 7">Heterodimer of SbcC and SbcD.</text>
</comment>
<dbReference type="CDD" id="cd00840">
    <property type="entry name" value="MPP_Mre11_N"/>
    <property type="match status" value="1"/>
</dbReference>
<keyword evidence="7" id="KW-0235">DNA replication</keyword>
<dbReference type="PANTHER" id="PTHR30337:SF0">
    <property type="entry name" value="NUCLEASE SBCCD SUBUNIT D"/>
    <property type="match status" value="1"/>
</dbReference>
<dbReference type="STRING" id="937218.SAMN06297251_107130"/>
<dbReference type="OrthoDB" id="9773856at2"/>
<evidence type="ECO:0000256" key="2">
    <source>
        <dbReference type="ARBA" id="ARBA00011322"/>
    </source>
</evidence>
<dbReference type="GO" id="GO:0008408">
    <property type="term" value="F:3'-5' exonuclease activity"/>
    <property type="evidence" value="ECO:0007669"/>
    <property type="project" value="InterPro"/>
</dbReference>
<feature type="domain" description="Calcineurin-like phosphoesterase" evidence="8">
    <location>
        <begin position="1"/>
        <end position="97"/>
    </location>
</feature>
<keyword evidence="7" id="KW-0233">DNA recombination</keyword>
<dbReference type="Pfam" id="PF00149">
    <property type="entry name" value="Metallophos"/>
    <property type="match status" value="1"/>
</dbReference>
<proteinExistence type="inferred from homology"/>
<dbReference type="Pfam" id="PF12320">
    <property type="entry name" value="SbcD_C"/>
    <property type="match status" value="1"/>
</dbReference>
<accession>A0A1W2BSY3</accession>
<dbReference type="Gene3D" id="3.60.21.10">
    <property type="match status" value="1"/>
</dbReference>
<evidence type="ECO:0000256" key="7">
    <source>
        <dbReference type="RuleBase" id="RU363069"/>
    </source>
</evidence>
<dbReference type="InterPro" id="IPR004843">
    <property type="entry name" value="Calcineurin-like_PHP"/>
</dbReference>
<comment type="function">
    <text evidence="7">SbcCD cleaves DNA hairpin structures. These structures can inhibit DNA replication and are intermediates in certain DNA recombination reactions. The complex acts as a 3'-&gt;5' double strand exonuclease that can open hairpins. It also has a 5' single-strand endonuclease activity.</text>
</comment>
<keyword evidence="5 7" id="KW-0378">Hydrolase</keyword>
<evidence type="ECO:0000256" key="1">
    <source>
        <dbReference type="ARBA" id="ARBA00010555"/>
    </source>
</evidence>
<keyword evidence="4 7" id="KW-0540">Nuclease</keyword>
<evidence type="ECO:0000256" key="6">
    <source>
        <dbReference type="ARBA" id="ARBA00022839"/>
    </source>
</evidence>
<dbReference type="NCBIfam" id="TIGR00619">
    <property type="entry name" value="sbcd"/>
    <property type="match status" value="1"/>
</dbReference>
<dbReference type="GO" id="GO:0004519">
    <property type="term" value="F:endonuclease activity"/>
    <property type="evidence" value="ECO:0007669"/>
    <property type="project" value="UniProtKB-KW"/>
</dbReference>
<sequence>MRILHTADLHLGRQFNGISLDEDHQAALDQIETAVREHAVDVLVIAGDIFDRAAPPASAIRQFNNFLTRIASETEAAVVMMAGNHDSGDRIGSMAVMTDRRRALIRGTVAADEPPLVLNDDHGQVAFSALPFCYEYAARECFADETLACPEDVLAAQIAAARRHVPDGARWVIVAHAFVAGGEGSESERPLVRVGGIETVRPQVFAGAHYVALGHLHRPQAIGAAHIRYSGSPLAFGFDEANAEKSMCLVEMGAEGEVRVEAIPFSARRGVRVLTGRHSELLQVEPSDDFVKAILTDEAPVIDAMKRLRTVFPNACELTYAARERAPETKGTQKRLARLSDPVSVAKDFVSLVEEAPMGESEERVVAAALDALVRGEDAA</sequence>
<dbReference type="InterPro" id="IPR004593">
    <property type="entry name" value="SbcD"/>
</dbReference>